<evidence type="ECO:0000313" key="7">
    <source>
        <dbReference type="EMBL" id="CAF9934726.1"/>
    </source>
</evidence>
<gene>
    <name evidence="7" type="ORF">HETSPECPRED_009333</name>
</gene>
<protein>
    <recommendedName>
        <fullName evidence="9">Nodulin-like domain-containing protein</fullName>
    </recommendedName>
</protein>
<proteinExistence type="predicted"/>
<dbReference type="Pfam" id="PF07690">
    <property type="entry name" value="MFS_1"/>
    <property type="match status" value="1"/>
</dbReference>
<feature type="transmembrane region" description="Helical" evidence="6">
    <location>
        <begin position="140"/>
        <end position="165"/>
    </location>
</feature>
<keyword evidence="8" id="KW-1185">Reference proteome</keyword>
<feature type="region of interest" description="Disordered" evidence="5">
    <location>
        <begin position="204"/>
        <end position="281"/>
    </location>
</feature>
<feature type="compositionally biased region" description="Basic and acidic residues" evidence="5">
    <location>
        <begin position="206"/>
        <end position="224"/>
    </location>
</feature>
<dbReference type="OrthoDB" id="410267at2759"/>
<feature type="transmembrane region" description="Helical" evidence="6">
    <location>
        <begin position="105"/>
        <end position="128"/>
    </location>
</feature>
<comment type="subcellular location">
    <subcellularLocation>
        <location evidence="1">Membrane</location>
        <topology evidence="1">Multi-pass membrane protein</topology>
    </subcellularLocation>
</comment>
<dbReference type="InterPro" id="IPR011701">
    <property type="entry name" value="MFS"/>
</dbReference>
<evidence type="ECO:0000256" key="4">
    <source>
        <dbReference type="ARBA" id="ARBA00023136"/>
    </source>
</evidence>
<sequence length="482" mass="51900">MSERQTRPARIVSVIAAAAISIASGTNYAYSAWSPGFATRLELSSTQSNLIGTFGNLGMYAAGIPIGLLVDAKGPRPGVLFGGLAMGGGYLAIQQAFERGVGSVSIPLLCFFTFMAGVGGCASFAGAVKTAAVNWPNHRGTATAVPLAAFGLGAFFFTTISVVAFPDNTSQLLILLSAGTFGLCMASIYFVRLLPYATEYSAVPSSDRRESNPLKRNISEDSRNRASHPSAESGTPPDISQESTDLKDADETSSLISKDSASVPGDIPSRGEELKSHDSPDIRQPDVRGLALLRRVEFYQLFFMLGLFTGFGLMTINNIGIGSDIIVKRLHASRWWCVFISGLMFLVAEISGARIENPHLLPFLSGMTGLSYGFLFGVYPSLVADTFGIRGLSQNWGSMTLSAIIFGNIFNLTYGRIYDSHVSIMPDGRKDCPEGRLCYSEAYWITSGACVVGLAIILWCIRHDYVKEAKARKALRIHQREA</sequence>
<feature type="compositionally biased region" description="Polar residues" evidence="5">
    <location>
        <begin position="230"/>
        <end position="243"/>
    </location>
</feature>
<feature type="transmembrane region" description="Helical" evidence="6">
    <location>
        <begin position="298"/>
        <end position="321"/>
    </location>
</feature>
<evidence type="ECO:0000256" key="2">
    <source>
        <dbReference type="ARBA" id="ARBA00022692"/>
    </source>
</evidence>
<dbReference type="InterPro" id="IPR036259">
    <property type="entry name" value="MFS_trans_sf"/>
</dbReference>
<evidence type="ECO:0000256" key="1">
    <source>
        <dbReference type="ARBA" id="ARBA00004141"/>
    </source>
</evidence>
<organism evidence="7 8">
    <name type="scientific">Heterodermia speciosa</name>
    <dbReference type="NCBI Taxonomy" id="116794"/>
    <lineage>
        <taxon>Eukaryota</taxon>
        <taxon>Fungi</taxon>
        <taxon>Dikarya</taxon>
        <taxon>Ascomycota</taxon>
        <taxon>Pezizomycotina</taxon>
        <taxon>Lecanoromycetes</taxon>
        <taxon>OSLEUM clade</taxon>
        <taxon>Lecanoromycetidae</taxon>
        <taxon>Caliciales</taxon>
        <taxon>Physciaceae</taxon>
        <taxon>Heterodermia</taxon>
    </lineage>
</organism>
<dbReference type="EMBL" id="CAJPDS010000077">
    <property type="protein sequence ID" value="CAF9934726.1"/>
    <property type="molecule type" value="Genomic_DNA"/>
</dbReference>
<evidence type="ECO:0008006" key="9">
    <source>
        <dbReference type="Google" id="ProtNLM"/>
    </source>
</evidence>
<feature type="transmembrane region" description="Helical" evidence="6">
    <location>
        <begin position="50"/>
        <end position="70"/>
    </location>
</feature>
<name>A0A8H3G1X1_9LECA</name>
<feature type="transmembrane region" description="Helical" evidence="6">
    <location>
        <begin position="171"/>
        <end position="191"/>
    </location>
</feature>
<dbReference type="GO" id="GO:0000329">
    <property type="term" value="C:fungal-type vacuole membrane"/>
    <property type="evidence" value="ECO:0007669"/>
    <property type="project" value="TreeGrafter"/>
</dbReference>
<dbReference type="PANTHER" id="PTHR21576">
    <property type="entry name" value="UNCHARACTERIZED NODULIN-LIKE PROTEIN"/>
    <property type="match status" value="1"/>
</dbReference>
<dbReference type="Proteomes" id="UP000664521">
    <property type="component" value="Unassembled WGS sequence"/>
</dbReference>
<feature type="transmembrane region" description="Helical" evidence="6">
    <location>
        <begin position="333"/>
        <end position="353"/>
    </location>
</feature>
<comment type="caution">
    <text evidence="7">The sequence shown here is derived from an EMBL/GenBank/DDBJ whole genome shotgun (WGS) entry which is preliminary data.</text>
</comment>
<accession>A0A8H3G1X1</accession>
<dbReference type="GO" id="GO:0022857">
    <property type="term" value="F:transmembrane transporter activity"/>
    <property type="evidence" value="ECO:0007669"/>
    <property type="project" value="InterPro"/>
</dbReference>
<keyword evidence="2 6" id="KW-0812">Transmembrane</keyword>
<reference evidence="7" key="1">
    <citation type="submission" date="2021-03" db="EMBL/GenBank/DDBJ databases">
        <authorList>
            <person name="Tagirdzhanova G."/>
        </authorList>
    </citation>
    <scope>NUCLEOTIDE SEQUENCE</scope>
</reference>
<keyword evidence="3 6" id="KW-1133">Transmembrane helix</keyword>
<evidence type="ECO:0000256" key="6">
    <source>
        <dbReference type="SAM" id="Phobius"/>
    </source>
</evidence>
<feature type="transmembrane region" description="Helical" evidence="6">
    <location>
        <begin position="442"/>
        <end position="461"/>
    </location>
</feature>
<feature type="transmembrane region" description="Helical" evidence="6">
    <location>
        <begin position="12"/>
        <end position="30"/>
    </location>
</feature>
<evidence type="ECO:0000256" key="3">
    <source>
        <dbReference type="ARBA" id="ARBA00022989"/>
    </source>
</evidence>
<dbReference type="PANTHER" id="PTHR21576:SF158">
    <property type="entry name" value="RIBOSOMAL RNA-PROCESSING PROTEIN 12-LIKE CONSERVED DOMAIN-CONTAINING PROTEIN"/>
    <property type="match status" value="1"/>
</dbReference>
<dbReference type="AlphaFoldDB" id="A0A8H3G1X1"/>
<feature type="compositionally biased region" description="Basic and acidic residues" evidence="5">
    <location>
        <begin position="269"/>
        <end position="281"/>
    </location>
</feature>
<dbReference type="Gene3D" id="1.20.1250.20">
    <property type="entry name" value="MFS general substrate transporter like domains"/>
    <property type="match status" value="1"/>
</dbReference>
<feature type="transmembrane region" description="Helical" evidence="6">
    <location>
        <begin position="360"/>
        <end position="379"/>
    </location>
</feature>
<evidence type="ECO:0000313" key="8">
    <source>
        <dbReference type="Proteomes" id="UP000664521"/>
    </source>
</evidence>
<dbReference type="SUPFAM" id="SSF103473">
    <property type="entry name" value="MFS general substrate transporter"/>
    <property type="match status" value="1"/>
</dbReference>
<keyword evidence="4 6" id="KW-0472">Membrane</keyword>
<evidence type="ECO:0000256" key="5">
    <source>
        <dbReference type="SAM" id="MobiDB-lite"/>
    </source>
</evidence>